<comment type="caution">
    <text evidence="2">The sequence shown here is derived from an EMBL/GenBank/DDBJ whole genome shotgun (WGS) entry which is preliminary data.</text>
</comment>
<dbReference type="Pfam" id="PF03734">
    <property type="entry name" value="YkuD"/>
    <property type="match status" value="1"/>
</dbReference>
<evidence type="ECO:0000313" key="2">
    <source>
        <dbReference type="EMBL" id="TLD70846.1"/>
    </source>
</evidence>
<dbReference type="OrthoDB" id="186490at2"/>
<organism evidence="2 3">
    <name type="scientific">Phragmitibacter flavus</name>
    <dbReference type="NCBI Taxonomy" id="2576071"/>
    <lineage>
        <taxon>Bacteria</taxon>
        <taxon>Pseudomonadati</taxon>
        <taxon>Verrucomicrobiota</taxon>
        <taxon>Verrucomicrobiia</taxon>
        <taxon>Verrucomicrobiales</taxon>
        <taxon>Verrucomicrobiaceae</taxon>
        <taxon>Phragmitibacter</taxon>
    </lineage>
</organism>
<name>A0A5R8KEW2_9BACT</name>
<protein>
    <recommendedName>
        <fullName evidence="1">L,D-TPase catalytic domain-containing protein</fullName>
    </recommendedName>
</protein>
<dbReference type="EMBL" id="VAUV01000007">
    <property type="protein sequence ID" value="TLD70846.1"/>
    <property type="molecule type" value="Genomic_DNA"/>
</dbReference>
<sequence length="245" mass="27051">MNPPFPSVLPAICCILLLGCHTMQSPLPAPTIPPEFLTAVDPTCTQIVVVQASTISSTAGHLWLLERHLDQWQSTLGPSPVSLGRNGLAWGIGEHSIQRPASIPLKREGDKRTPLGVFRIPYAFGEAASVHSNLPYHRMTPHHAGVDDPNSHHYNQIVDTREVTRDWQSAESMIPSGGSYRLGLFVTHNPKNRPHSGSCIFLHLWPTPNEPTSGCTAMSEETMRLLLEKLHPRARPHLIQFVAVQ</sequence>
<gene>
    <name evidence="2" type="ORF">FEM03_11100</name>
</gene>
<dbReference type="PANTHER" id="PTHR38589">
    <property type="entry name" value="BLR0621 PROTEIN"/>
    <property type="match status" value="1"/>
</dbReference>
<feature type="domain" description="L,D-TPase catalytic" evidence="1">
    <location>
        <begin position="78"/>
        <end position="232"/>
    </location>
</feature>
<dbReference type="InterPro" id="IPR005490">
    <property type="entry name" value="LD_TPept_cat_dom"/>
</dbReference>
<dbReference type="Proteomes" id="UP000306196">
    <property type="component" value="Unassembled WGS sequence"/>
</dbReference>
<dbReference type="PANTHER" id="PTHR38589:SF1">
    <property type="entry name" value="BLR0621 PROTEIN"/>
    <property type="match status" value="1"/>
</dbReference>
<accession>A0A5R8KEW2</accession>
<proteinExistence type="predicted"/>
<evidence type="ECO:0000313" key="3">
    <source>
        <dbReference type="Proteomes" id="UP000306196"/>
    </source>
</evidence>
<keyword evidence="3" id="KW-1185">Reference proteome</keyword>
<reference evidence="2 3" key="1">
    <citation type="submission" date="2019-05" db="EMBL/GenBank/DDBJ databases">
        <title>Verrucobacter flavum gen. nov., sp. nov. a new member of the family Verrucomicrobiaceae.</title>
        <authorList>
            <person name="Szuroczki S."/>
            <person name="Abbaszade G."/>
            <person name="Szabo A."/>
            <person name="Felfoldi T."/>
            <person name="Schumann P."/>
            <person name="Boka K."/>
            <person name="Keki Z."/>
            <person name="Toumi M."/>
            <person name="Toth E."/>
        </authorList>
    </citation>
    <scope>NUCLEOTIDE SEQUENCE [LARGE SCALE GENOMIC DNA]</scope>
    <source>
        <strain evidence="2 3">MG-N-17</strain>
    </source>
</reference>
<dbReference type="AlphaFoldDB" id="A0A5R8KEW2"/>
<dbReference type="GO" id="GO:0016740">
    <property type="term" value="F:transferase activity"/>
    <property type="evidence" value="ECO:0007669"/>
    <property type="project" value="InterPro"/>
</dbReference>
<evidence type="ECO:0000259" key="1">
    <source>
        <dbReference type="Pfam" id="PF03734"/>
    </source>
</evidence>
<dbReference type="RefSeq" id="WP_138086316.1">
    <property type="nucleotide sequence ID" value="NZ_VAUV01000007.1"/>
</dbReference>